<dbReference type="PANTHER" id="PTHR23416:SF23">
    <property type="entry name" value="ACETYLTRANSFERASE C18B11.09C-RELATED"/>
    <property type="match status" value="1"/>
</dbReference>
<dbReference type="EMBL" id="CP038637">
    <property type="protein sequence ID" value="QBY55985.1"/>
    <property type="molecule type" value="Genomic_DNA"/>
</dbReference>
<dbReference type="PANTHER" id="PTHR23416">
    <property type="entry name" value="SIALIC ACID SYNTHASE-RELATED"/>
    <property type="match status" value="1"/>
</dbReference>
<evidence type="ECO:0000256" key="3">
    <source>
        <dbReference type="ARBA" id="ARBA00022737"/>
    </source>
</evidence>
<dbReference type="Proteomes" id="UP000295294">
    <property type="component" value="Plasmid unnamed2"/>
</dbReference>
<dbReference type="Pfam" id="PF00132">
    <property type="entry name" value="Hexapep"/>
    <property type="match status" value="1"/>
</dbReference>
<dbReference type="InterPro" id="IPR018357">
    <property type="entry name" value="Hexapep_transf_CS"/>
</dbReference>
<reference evidence="6 7" key="1">
    <citation type="submission" date="2019-03" db="EMBL/GenBank/DDBJ databases">
        <title>Efficiently degradation of phenoxyalkanoic acid herbicides by Cupriavidus oxalaticus strain X32.</title>
        <authorList>
            <person name="Sheng X."/>
        </authorList>
    </citation>
    <scope>NUCLEOTIDE SEQUENCE [LARGE SCALE GENOMIC DNA]</scope>
    <source>
        <strain evidence="6 7">X32</strain>
        <plasmid evidence="6 7">unnamed2</plasmid>
    </source>
</reference>
<keyword evidence="4" id="KW-0012">Acyltransferase</keyword>
<evidence type="ECO:0000256" key="5">
    <source>
        <dbReference type="SAM" id="MobiDB-lite"/>
    </source>
</evidence>
<geneLocation type="plasmid" evidence="6">
    <name>unnamed2</name>
</geneLocation>
<sequence length="205" mass="22237">MSFVLYLALLLRRRISADIACHFFNSAWLSRSHRHRILRRAFPAVHAKSSIARPFHAGTSGNFLLGYRSFMNSGCVVLNGAEVRIGEHVLVGPGVKFCTDTHHVDPILRHNEPHSFSRPITVGDHAWIGAGVVICPGVVIGQHAVVAAGSVVTREVPAFSLVAGSPAVHKRTWSNAEQFGLHTPHPMTHHALTDATPSMGLRDAA</sequence>
<dbReference type="SUPFAM" id="SSF51161">
    <property type="entry name" value="Trimeric LpxA-like enzymes"/>
    <property type="match status" value="1"/>
</dbReference>
<evidence type="ECO:0000313" key="6">
    <source>
        <dbReference type="EMBL" id="QBY55985.1"/>
    </source>
</evidence>
<comment type="similarity">
    <text evidence="1">Belongs to the transferase hexapeptide repeat family.</text>
</comment>
<dbReference type="Gene3D" id="2.160.10.10">
    <property type="entry name" value="Hexapeptide repeat proteins"/>
    <property type="match status" value="1"/>
</dbReference>
<keyword evidence="6" id="KW-0614">Plasmid</keyword>
<dbReference type="GO" id="GO:0008374">
    <property type="term" value="F:O-acyltransferase activity"/>
    <property type="evidence" value="ECO:0007669"/>
    <property type="project" value="TreeGrafter"/>
</dbReference>
<dbReference type="GO" id="GO:0005829">
    <property type="term" value="C:cytosol"/>
    <property type="evidence" value="ECO:0007669"/>
    <property type="project" value="TreeGrafter"/>
</dbReference>
<dbReference type="InterPro" id="IPR051159">
    <property type="entry name" value="Hexapeptide_acetyltransf"/>
</dbReference>
<evidence type="ECO:0000256" key="4">
    <source>
        <dbReference type="ARBA" id="ARBA00023315"/>
    </source>
</evidence>
<dbReference type="InterPro" id="IPR011004">
    <property type="entry name" value="Trimer_LpxA-like_sf"/>
</dbReference>
<evidence type="ECO:0000256" key="2">
    <source>
        <dbReference type="ARBA" id="ARBA00022679"/>
    </source>
</evidence>
<name>A0A4P7LJJ0_9BURK</name>
<protein>
    <submittedName>
        <fullName evidence="6">Sugar O-acetyltransferase</fullName>
    </submittedName>
</protein>
<proteinExistence type="inferred from homology"/>
<dbReference type="InterPro" id="IPR001451">
    <property type="entry name" value="Hexapep"/>
</dbReference>
<accession>A0A4P7LJJ0</accession>
<feature type="region of interest" description="Disordered" evidence="5">
    <location>
        <begin position="185"/>
        <end position="205"/>
    </location>
</feature>
<gene>
    <name evidence="6" type="ORF">E0W60_33550</name>
</gene>
<keyword evidence="2 6" id="KW-0808">Transferase</keyword>
<keyword evidence="3" id="KW-0677">Repeat</keyword>
<dbReference type="PROSITE" id="PS00101">
    <property type="entry name" value="HEXAPEP_TRANSFERASES"/>
    <property type="match status" value="1"/>
</dbReference>
<organism evidence="6 7">
    <name type="scientific">Cupriavidus oxalaticus</name>
    <dbReference type="NCBI Taxonomy" id="96344"/>
    <lineage>
        <taxon>Bacteria</taxon>
        <taxon>Pseudomonadati</taxon>
        <taxon>Pseudomonadota</taxon>
        <taxon>Betaproteobacteria</taxon>
        <taxon>Burkholderiales</taxon>
        <taxon>Burkholderiaceae</taxon>
        <taxon>Cupriavidus</taxon>
    </lineage>
</organism>
<dbReference type="AlphaFoldDB" id="A0A4P7LJJ0"/>
<dbReference type="OrthoDB" id="8612290at2"/>
<dbReference type="KEGG" id="cox:E0W60_33550"/>
<evidence type="ECO:0000313" key="7">
    <source>
        <dbReference type="Proteomes" id="UP000295294"/>
    </source>
</evidence>
<evidence type="ECO:0000256" key="1">
    <source>
        <dbReference type="ARBA" id="ARBA00007274"/>
    </source>
</evidence>